<proteinExistence type="predicted"/>
<comment type="subcellular location">
    <subcellularLocation>
        <location evidence="1">Cell surface</location>
    </subcellularLocation>
</comment>
<dbReference type="AlphaFoldDB" id="A0A6G8AND2"/>
<keyword evidence="2" id="KW-0812">Transmembrane</keyword>
<dbReference type="EMBL" id="CP049886">
    <property type="protein sequence ID" value="QIL46480.1"/>
    <property type="molecule type" value="Genomic_DNA"/>
</dbReference>
<evidence type="ECO:0000256" key="2">
    <source>
        <dbReference type="SAM" id="Phobius"/>
    </source>
</evidence>
<feature type="transmembrane region" description="Helical" evidence="2">
    <location>
        <begin position="6"/>
        <end position="28"/>
    </location>
</feature>
<protein>
    <submittedName>
        <fullName evidence="4">Lysozyme family protein</fullName>
    </submittedName>
</protein>
<dbReference type="RefSeq" id="WP_166007869.1">
    <property type="nucleotide sequence ID" value="NZ_CP049886.1"/>
</dbReference>
<reference evidence="4 5" key="1">
    <citation type="submission" date="2020-03" db="EMBL/GenBank/DDBJ databases">
        <title>Vagococcus sp. nov., isolated from beetles.</title>
        <authorList>
            <person name="Hyun D.-W."/>
            <person name="Bae J.-W."/>
        </authorList>
    </citation>
    <scope>NUCLEOTIDE SEQUENCE [LARGE SCALE GENOMIC DNA]</scope>
    <source>
        <strain evidence="4 5">HDW17A</strain>
    </source>
</reference>
<dbReference type="SUPFAM" id="SSF53955">
    <property type="entry name" value="Lysozyme-like"/>
    <property type="match status" value="1"/>
</dbReference>
<dbReference type="CDD" id="cd16891">
    <property type="entry name" value="CwlT-like"/>
    <property type="match status" value="1"/>
</dbReference>
<dbReference type="InterPro" id="IPR047194">
    <property type="entry name" value="CwlT-like_lysozyme"/>
</dbReference>
<keyword evidence="5" id="KW-1185">Reference proteome</keyword>
<sequence length="212" mass="24121">MKFFKAIGHILFYGLMLILIAAIGFGGYQAYKTNQRVHDVEHWESTVKEVTAEYNLSAYNDIVMAIILTESKGEHLDVMQSSESQYGTTDLVTSSRESIEIGVKHLSEVLKEAQDKGTDIWTGVQAYNFGSNYIEYVRKNGGIHSVELAEKYSRDVLAPLLGNNFGQTYRYLKPRAIAHNGGYLYKDGGNFFYAETVEWNLRMMKIFQDLPF</sequence>
<dbReference type="GO" id="GO:0009986">
    <property type="term" value="C:cell surface"/>
    <property type="evidence" value="ECO:0007669"/>
    <property type="project" value="UniProtKB-SubCell"/>
</dbReference>
<feature type="domain" description="CwlT-like lysozyme" evidence="3">
    <location>
        <begin position="39"/>
        <end position="200"/>
    </location>
</feature>
<evidence type="ECO:0000256" key="1">
    <source>
        <dbReference type="ARBA" id="ARBA00004241"/>
    </source>
</evidence>
<dbReference type="Pfam" id="PF13702">
    <property type="entry name" value="Lysozyme_like"/>
    <property type="match status" value="1"/>
</dbReference>
<keyword evidence="2" id="KW-0472">Membrane</keyword>
<gene>
    <name evidence="4" type="ORF">G7081_05045</name>
</gene>
<organism evidence="4 5">
    <name type="scientific">Vagococcus coleopterorum</name>
    <dbReference type="NCBI Taxonomy" id="2714946"/>
    <lineage>
        <taxon>Bacteria</taxon>
        <taxon>Bacillati</taxon>
        <taxon>Bacillota</taxon>
        <taxon>Bacilli</taxon>
        <taxon>Lactobacillales</taxon>
        <taxon>Enterococcaceae</taxon>
        <taxon>Vagococcus</taxon>
    </lineage>
</organism>
<dbReference type="InterPro" id="IPR023346">
    <property type="entry name" value="Lysozyme-like_dom_sf"/>
</dbReference>
<evidence type="ECO:0000313" key="5">
    <source>
        <dbReference type="Proteomes" id="UP000500890"/>
    </source>
</evidence>
<dbReference type="Gene3D" id="1.10.530.10">
    <property type="match status" value="1"/>
</dbReference>
<keyword evidence="2" id="KW-1133">Transmembrane helix</keyword>
<accession>A0A6G8AND2</accession>
<evidence type="ECO:0000313" key="4">
    <source>
        <dbReference type="EMBL" id="QIL46480.1"/>
    </source>
</evidence>
<evidence type="ECO:0000259" key="3">
    <source>
        <dbReference type="Pfam" id="PF13702"/>
    </source>
</evidence>
<dbReference type="KEGG" id="vah:G7081_05045"/>
<name>A0A6G8AND2_9ENTE</name>
<dbReference type="Proteomes" id="UP000500890">
    <property type="component" value="Chromosome"/>
</dbReference>